<reference evidence="2" key="1">
    <citation type="journal article" date="2021" name="PeerJ">
        <title>Extensive microbial diversity within the chicken gut microbiome revealed by metagenomics and culture.</title>
        <authorList>
            <person name="Gilroy R."/>
            <person name="Ravi A."/>
            <person name="Getino M."/>
            <person name="Pursley I."/>
            <person name="Horton D.L."/>
            <person name="Alikhan N.F."/>
            <person name="Baker D."/>
            <person name="Gharbi K."/>
            <person name="Hall N."/>
            <person name="Watson M."/>
            <person name="Adriaenssens E.M."/>
            <person name="Foster-Nyarko E."/>
            <person name="Jarju S."/>
            <person name="Secka A."/>
            <person name="Antonio M."/>
            <person name="Oren A."/>
            <person name="Chaudhuri R.R."/>
            <person name="La Ragione R."/>
            <person name="Hildebrand F."/>
            <person name="Pallen M.J."/>
        </authorList>
    </citation>
    <scope>NUCLEOTIDE SEQUENCE</scope>
    <source>
        <strain evidence="2">CHK193-4272</strain>
    </source>
</reference>
<sequence length="451" mass="50913">MRSLFNKKQAQNLTGVSSERVKLLVSEKLGDTEQVYAKPKYKKASVAIILAATLCITTAIAANSSWLIHYIFNDKVPDKILAEIENITQSMSYKNYTITVEQALFGKSTAYLIVSVEAKTSEDFQKMGDNSDDFIEFIYDLGITYMYEGEKSEWSIDYGLPELDNGRKKYIAVEYMDENPKNSDFLVYANPNVEPDLYIRIPVKNMIKTVDFKIDQKVSNAVLDCIGSYNMKNSLDDVKTDLIVTDFSISSLDFTMNYKTNGKFGQPIGLIAFMMNDGSIYGQGELLQCNMCKFLDDNENYCYFKFNNLELSSNIKAVIIDKTVYPLDKSKPYNLEEDILFKPFIADYIPFPDKNYGSGLSINDVCEKIGANFSFDEKAQTVSITYKGKTSILNIGTTNIKFPLTGTETQVITDIVGEDIVCDRLSQIIGFDTVYINFDEQSKNGDLYIAP</sequence>
<evidence type="ECO:0000313" key="2">
    <source>
        <dbReference type="EMBL" id="HIV62115.1"/>
    </source>
</evidence>
<proteinExistence type="predicted"/>
<keyword evidence="1" id="KW-0812">Transmembrane</keyword>
<gene>
    <name evidence="2" type="ORF">H9746_04605</name>
</gene>
<keyword evidence="1" id="KW-0472">Membrane</keyword>
<name>A0A9D1TIM4_9FIRM</name>
<protein>
    <submittedName>
        <fullName evidence="2">Copper amine oxidase N-terminal domain-containing protein</fullName>
    </submittedName>
</protein>
<evidence type="ECO:0000313" key="3">
    <source>
        <dbReference type="Proteomes" id="UP000886808"/>
    </source>
</evidence>
<reference evidence="2" key="2">
    <citation type="submission" date="2021-04" db="EMBL/GenBank/DDBJ databases">
        <authorList>
            <person name="Gilroy R."/>
        </authorList>
    </citation>
    <scope>NUCLEOTIDE SEQUENCE</scope>
    <source>
        <strain evidence="2">CHK193-4272</strain>
    </source>
</reference>
<dbReference type="AlphaFoldDB" id="A0A9D1TIM4"/>
<keyword evidence="1" id="KW-1133">Transmembrane helix</keyword>
<organism evidence="2 3">
    <name type="scientific">Candidatus Butyricicoccus avistercoris</name>
    <dbReference type="NCBI Taxonomy" id="2838518"/>
    <lineage>
        <taxon>Bacteria</taxon>
        <taxon>Bacillati</taxon>
        <taxon>Bacillota</taxon>
        <taxon>Clostridia</taxon>
        <taxon>Eubacteriales</taxon>
        <taxon>Butyricicoccaceae</taxon>
        <taxon>Butyricicoccus</taxon>
    </lineage>
</organism>
<dbReference type="Proteomes" id="UP000886808">
    <property type="component" value="Unassembled WGS sequence"/>
</dbReference>
<accession>A0A9D1TIM4</accession>
<comment type="caution">
    <text evidence="2">The sequence shown here is derived from an EMBL/GenBank/DDBJ whole genome shotgun (WGS) entry which is preliminary data.</text>
</comment>
<evidence type="ECO:0000256" key="1">
    <source>
        <dbReference type="SAM" id="Phobius"/>
    </source>
</evidence>
<dbReference type="EMBL" id="DXIE01000028">
    <property type="protein sequence ID" value="HIV62115.1"/>
    <property type="molecule type" value="Genomic_DNA"/>
</dbReference>
<feature type="transmembrane region" description="Helical" evidence="1">
    <location>
        <begin position="46"/>
        <end position="72"/>
    </location>
</feature>